<gene>
    <name evidence="2" type="ORF">EVAR_14844_1</name>
</gene>
<comment type="caution">
    <text evidence="2">The sequence shown here is derived from an EMBL/GenBank/DDBJ whole genome shotgun (WGS) entry which is preliminary data.</text>
</comment>
<feature type="compositionally biased region" description="Basic and acidic residues" evidence="1">
    <location>
        <begin position="1"/>
        <end position="15"/>
    </location>
</feature>
<name>A0A4C1V2W7_EUMVA</name>
<proteinExistence type="predicted"/>
<evidence type="ECO:0000256" key="1">
    <source>
        <dbReference type="SAM" id="MobiDB-lite"/>
    </source>
</evidence>
<dbReference type="EMBL" id="BGZK01000270">
    <property type="protein sequence ID" value="GBP33163.1"/>
    <property type="molecule type" value="Genomic_DNA"/>
</dbReference>
<feature type="region of interest" description="Disordered" evidence="1">
    <location>
        <begin position="1"/>
        <end position="21"/>
    </location>
</feature>
<feature type="region of interest" description="Disordered" evidence="1">
    <location>
        <begin position="92"/>
        <end position="111"/>
    </location>
</feature>
<dbReference type="Proteomes" id="UP000299102">
    <property type="component" value="Unassembled WGS sequence"/>
</dbReference>
<sequence length="158" mass="17383">MRTSEKANHRPDSARGRRRAPRVTQLSMSFANMLRKIRVPLPATACAKMAAAAVSTASGSLRLRNCTRESRRRKQPSVLVCLSASSWEPHVQSSPLTHIPARPPAGRRNDVSGGVFARARARGEGRGARGGRARRRYVATSQRPSVQLRPYTDPMICL</sequence>
<accession>A0A4C1V2W7</accession>
<evidence type="ECO:0000313" key="2">
    <source>
        <dbReference type="EMBL" id="GBP33163.1"/>
    </source>
</evidence>
<protein>
    <submittedName>
        <fullName evidence="2">Uncharacterized protein</fullName>
    </submittedName>
</protein>
<keyword evidence="3" id="KW-1185">Reference proteome</keyword>
<reference evidence="2 3" key="1">
    <citation type="journal article" date="2019" name="Commun. Biol.">
        <title>The bagworm genome reveals a unique fibroin gene that provides high tensile strength.</title>
        <authorList>
            <person name="Kono N."/>
            <person name="Nakamura H."/>
            <person name="Ohtoshi R."/>
            <person name="Tomita M."/>
            <person name="Numata K."/>
            <person name="Arakawa K."/>
        </authorList>
    </citation>
    <scope>NUCLEOTIDE SEQUENCE [LARGE SCALE GENOMIC DNA]</scope>
</reference>
<feature type="region of interest" description="Disordered" evidence="1">
    <location>
        <begin position="121"/>
        <end position="144"/>
    </location>
</feature>
<dbReference type="AlphaFoldDB" id="A0A4C1V2W7"/>
<organism evidence="2 3">
    <name type="scientific">Eumeta variegata</name>
    <name type="common">Bagworm moth</name>
    <name type="synonym">Eumeta japonica</name>
    <dbReference type="NCBI Taxonomy" id="151549"/>
    <lineage>
        <taxon>Eukaryota</taxon>
        <taxon>Metazoa</taxon>
        <taxon>Ecdysozoa</taxon>
        <taxon>Arthropoda</taxon>
        <taxon>Hexapoda</taxon>
        <taxon>Insecta</taxon>
        <taxon>Pterygota</taxon>
        <taxon>Neoptera</taxon>
        <taxon>Endopterygota</taxon>
        <taxon>Lepidoptera</taxon>
        <taxon>Glossata</taxon>
        <taxon>Ditrysia</taxon>
        <taxon>Tineoidea</taxon>
        <taxon>Psychidae</taxon>
        <taxon>Oiketicinae</taxon>
        <taxon>Eumeta</taxon>
    </lineage>
</organism>
<evidence type="ECO:0000313" key="3">
    <source>
        <dbReference type="Proteomes" id="UP000299102"/>
    </source>
</evidence>